<keyword evidence="2" id="KW-1185">Reference proteome</keyword>
<name>A0A8T3AGZ0_DENNO</name>
<sequence length="69" mass="8120">MLDKPIYVCLNSRVKTRGLLEFGSTGCCSEIAFLLQISFQKRFIEKFNHALHNFPEKEKSRHYSCFPHQ</sequence>
<dbReference type="EMBL" id="JAGYWB010000017">
    <property type="protein sequence ID" value="KAI0495291.1"/>
    <property type="molecule type" value="Genomic_DNA"/>
</dbReference>
<evidence type="ECO:0000313" key="1">
    <source>
        <dbReference type="EMBL" id="KAI0495291.1"/>
    </source>
</evidence>
<dbReference type="AlphaFoldDB" id="A0A8T3AGZ0"/>
<comment type="caution">
    <text evidence="1">The sequence shown here is derived from an EMBL/GenBank/DDBJ whole genome shotgun (WGS) entry which is preliminary data.</text>
</comment>
<gene>
    <name evidence="1" type="ORF">KFK09_025441</name>
</gene>
<proteinExistence type="predicted"/>
<protein>
    <submittedName>
        <fullName evidence="1">Uncharacterized protein</fullName>
    </submittedName>
</protein>
<dbReference type="Proteomes" id="UP000829196">
    <property type="component" value="Unassembled WGS sequence"/>
</dbReference>
<reference evidence="1" key="1">
    <citation type="journal article" date="2022" name="Front. Genet.">
        <title>Chromosome-Scale Assembly of the Dendrobium nobile Genome Provides Insights Into the Molecular Mechanism of the Biosynthesis of the Medicinal Active Ingredient of Dendrobium.</title>
        <authorList>
            <person name="Xu Q."/>
            <person name="Niu S.-C."/>
            <person name="Li K.-L."/>
            <person name="Zheng P.-J."/>
            <person name="Zhang X.-J."/>
            <person name="Jia Y."/>
            <person name="Liu Y."/>
            <person name="Niu Y.-X."/>
            <person name="Yu L.-H."/>
            <person name="Chen D.-F."/>
            <person name="Zhang G.-Q."/>
        </authorList>
    </citation>
    <scope>NUCLEOTIDE SEQUENCE</scope>
    <source>
        <tissue evidence="1">Leaf</tissue>
    </source>
</reference>
<evidence type="ECO:0000313" key="2">
    <source>
        <dbReference type="Proteomes" id="UP000829196"/>
    </source>
</evidence>
<dbReference type="SMR" id="A0A8T3AGZ0"/>
<organism evidence="1 2">
    <name type="scientific">Dendrobium nobile</name>
    <name type="common">Orchid</name>
    <dbReference type="NCBI Taxonomy" id="94219"/>
    <lineage>
        <taxon>Eukaryota</taxon>
        <taxon>Viridiplantae</taxon>
        <taxon>Streptophyta</taxon>
        <taxon>Embryophyta</taxon>
        <taxon>Tracheophyta</taxon>
        <taxon>Spermatophyta</taxon>
        <taxon>Magnoliopsida</taxon>
        <taxon>Liliopsida</taxon>
        <taxon>Asparagales</taxon>
        <taxon>Orchidaceae</taxon>
        <taxon>Epidendroideae</taxon>
        <taxon>Malaxideae</taxon>
        <taxon>Dendrobiinae</taxon>
        <taxon>Dendrobium</taxon>
    </lineage>
</organism>
<accession>A0A8T3AGZ0</accession>